<protein>
    <submittedName>
        <fullName evidence="2">ABHD10 isoform 2</fullName>
    </submittedName>
</protein>
<proteinExistence type="predicted"/>
<dbReference type="EMBL" id="NDHI03003402">
    <property type="protein sequence ID" value="PNJ64122.1"/>
    <property type="molecule type" value="Genomic_DNA"/>
</dbReference>
<reference evidence="2" key="1">
    <citation type="submission" date="2017-12" db="EMBL/GenBank/DDBJ databases">
        <title>High-resolution comparative analysis of great ape genomes.</title>
        <authorList>
            <person name="Pollen A."/>
            <person name="Hastie A."/>
            <person name="Hormozdiari F."/>
            <person name="Dougherty M."/>
            <person name="Liu R."/>
            <person name="Chaisson M."/>
            <person name="Hoppe E."/>
            <person name="Hill C."/>
            <person name="Pang A."/>
            <person name="Hillier L."/>
            <person name="Baker C."/>
            <person name="Armstrong J."/>
            <person name="Shendure J."/>
            <person name="Paten B."/>
            <person name="Wilson R."/>
            <person name="Chao H."/>
            <person name="Schneider V."/>
            <person name="Ventura M."/>
            <person name="Kronenberg Z."/>
            <person name="Murali S."/>
            <person name="Gordon D."/>
            <person name="Cantsilieris S."/>
            <person name="Munson K."/>
            <person name="Nelson B."/>
            <person name="Raja A."/>
            <person name="Underwood J."/>
            <person name="Diekhans M."/>
            <person name="Fiddes I."/>
            <person name="Haussler D."/>
            <person name="Eichler E."/>
        </authorList>
    </citation>
    <scope>NUCLEOTIDE SEQUENCE [LARGE SCALE GENOMIC DNA]</scope>
    <source>
        <strain evidence="2">Susie</strain>
    </source>
</reference>
<dbReference type="AlphaFoldDB" id="A0A2J8W2X8"/>
<accession>A0A2J8W2X8</accession>
<keyword evidence="1" id="KW-0732">Signal</keyword>
<evidence type="ECO:0000256" key="1">
    <source>
        <dbReference type="SAM" id="SignalP"/>
    </source>
</evidence>
<gene>
    <name evidence="2" type="ORF">CR201_G0013819</name>
</gene>
<feature type="chain" id="PRO_5014362846" evidence="1">
    <location>
        <begin position="23"/>
        <end position="75"/>
    </location>
</feature>
<comment type="caution">
    <text evidence="2">The sequence shown here is derived from an EMBL/GenBank/DDBJ whole genome shotgun (WGS) entry which is preliminary data.</text>
</comment>
<sequence>MAVARLAAVAAWVPCRSWGCAAVPFGPHRGLSALLARIPQRAPRWLPGLITQELEVQMVTQRKAHWGNGEKMFFL</sequence>
<name>A0A2J8W2X8_PONAB</name>
<evidence type="ECO:0000313" key="2">
    <source>
        <dbReference type="EMBL" id="PNJ64122.1"/>
    </source>
</evidence>
<organism evidence="2">
    <name type="scientific">Pongo abelii</name>
    <name type="common">Sumatran orangutan</name>
    <name type="synonym">Pongo pygmaeus abelii</name>
    <dbReference type="NCBI Taxonomy" id="9601"/>
    <lineage>
        <taxon>Eukaryota</taxon>
        <taxon>Metazoa</taxon>
        <taxon>Chordata</taxon>
        <taxon>Craniata</taxon>
        <taxon>Vertebrata</taxon>
        <taxon>Euteleostomi</taxon>
        <taxon>Mammalia</taxon>
        <taxon>Eutheria</taxon>
        <taxon>Euarchontoglires</taxon>
        <taxon>Primates</taxon>
        <taxon>Haplorrhini</taxon>
        <taxon>Catarrhini</taxon>
        <taxon>Hominidae</taxon>
        <taxon>Pongo</taxon>
    </lineage>
</organism>
<feature type="signal peptide" evidence="1">
    <location>
        <begin position="1"/>
        <end position="22"/>
    </location>
</feature>